<feature type="transmembrane region" description="Helical" evidence="4">
    <location>
        <begin position="87"/>
        <end position="105"/>
    </location>
</feature>
<keyword evidence="3 4" id="KW-0472">Membrane</keyword>
<feature type="transmembrane region" description="Helical" evidence="4">
    <location>
        <begin position="176"/>
        <end position="195"/>
    </location>
</feature>
<feature type="transmembrane region" description="Helical" evidence="4">
    <location>
        <begin position="150"/>
        <end position="170"/>
    </location>
</feature>
<feature type="transmembrane region" description="Helical" evidence="4">
    <location>
        <begin position="49"/>
        <end position="75"/>
    </location>
</feature>
<comment type="caution">
    <text evidence="5">The sequence shown here is derived from an EMBL/GenBank/DDBJ whole genome shotgun (WGS) entry which is preliminary data.</text>
</comment>
<dbReference type="Pfam" id="PF07690">
    <property type="entry name" value="MFS_1"/>
    <property type="match status" value="1"/>
</dbReference>
<feature type="transmembrane region" description="Helical" evidence="4">
    <location>
        <begin position="111"/>
        <end position="129"/>
    </location>
</feature>
<dbReference type="SUPFAM" id="SSF103473">
    <property type="entry name" value="MFS general substrate transporter"/>
    <property type="match status" value="1"/>
</dbReference>
<feature type="transmembrane region" description="Helical" evidence="4">
    <location>
        <begin position="354"/>
        <end position="377"/>
    </location>
</feature>
<dbReference type="Gene3D" id="1.20.1250.20">
    <property type="entry name" value="MFS general substrate transporter like domains"/>
    <property type="match status" value="2"/>
</dbReference>
<dbReference type="InterPro" id="IPR052714">
    <property type="entry name" value="MFS_Exporter"/>
</dbReference>
<keyword evidence="2 4" id="KW-1133">Transmembrane helix</keyword>
<dbReference type="PANTHER" id="PTHR23531:SF1">
    <property type="entry name" value="QUINOLENE RESISTANCE PROTEIN NORA"/>
    <property type="match status" value="1"/>
</dbReference>
<feature type="transmembrane region" description="Helical" evidence="4">
    <location>
        <begin position="383"/>
        <end position="403"/>
    </location>
</feature>
<dbReference type="Proteomes" id="UP000236910">
    <property type="component" value="Unassembled WGS sequence"/>
</dbReference>
<evidence type="ECO:0000256" key="2">
    <source>
        <dbReference type="ARBA" id="ARBA00022989"/>
    </source>
</evidence>
<organism evidence="5 6">
    <name type="scientific">Caldisericum exile</name>
    <dbReference type="NCBI Taxonomy" id="693075"/>
    <lineage>
        <taxon>Bacteria</taxon>
        <taxon>Pseudomonadati</taxon>
        <taxon>Caldisericota/Cryosericota group</taxon>
        <taxon>Caldisericota</taxon>
        <taxon>Caldisericia</taxon>
        <taxon>Caldisericales</taxon>
        <taxon>Caldisericaceae</taxon>
        <taxon>Caldisericum</taxon>
    </lineage>
</organism>
<dbReference type="AlphaFoldDB" id="A0A2J6X8N0"/>
<evidence type="ECO:0000256" key="4">
    <source>
        <dbReference type="SAM" id="Phobius"/>
    </source>
</evidence>
<dbReference type="EMBL" id="PNIX01000087">
    <property type="protein sequence ID" value="PMP83613.1"/>
    <property type="molecule type" value="Genomic_DNA"/>
</dbReference>
<accession>A0A2J6X8N0</accession>
<feature type="transmembrane region" description="Helical" evidence="4">
    <location>
        <begin position="232"/>
        <end position="253"/>
    </location>
</feature>
<protein>
    <recommendedName>
        <fullName evidence="7">MFS transporter</fullName>
    </recommendedName>
</protein>
<proteinExistence type="predicted"/>
<evidence type="ECO:0000256" key="3">
    <source>
        <dbReference type="ARBA" id="ARBA00023136"/>
    </source>
</evidence>
<keyword evidence="1 4" id="KW-0812">Transmembrane</keyword>
<feature type="transmembrane region" description="Helical" evidence="4">
    <location>
        <begin position="295"/>
        <end position="316"/>
    </location>
</feature>
<evidence type="ECO:0008006" key="7">
    <source>
        <dbReference type="Google" id="ProtNLM"/>
    </source>
</evidence>
<feature type="transmembrane region" description="Helical" evidence="4">
    <location>
        <begin position="12"/>
        <end position="37"/>
    </location>
</feature>
<reference evidence="5 6" key="1">
    <citation type="submission" date="2018-01" db="EMBL/GenBank/DDBJ databases">
        <title>Metagenomic assembled genomes from two thermal pools in the Uzon Caldera, Kamchatka, Russia.</title>
        <authorList>
            <person name="Wilkins L."/>
            <person name="Ettinger C."/>
        </authorList>
    </citation>
    <scope>NUCLEOTIDE SEQUENCE [LARGE SCALE GENOMIC DNA]</scope>
    <source>
        <strain evidence="5">ARK-10</strain>
    </source>
</reference>
<evidence type="ECO:0000256" key="1">
    <source>
        <dbReference type="ARBA" id="ARBA00022692"/>
    </source>
</evidence>
<evidence type="ECO:0000313" key="5">
    <source>
        <dbReference type="EMBL" id="PMP83613.1"/>
    </source>
</evidence>
<evidence type="ECO:0000313" key="6">
    <source>
        <dbReference type="Proteomes" id="UP000236910"/>
    </source>
</evidence>
<dbReference type="PANTHER" id="PTHR23531">
    <property type="entry name" value="QUINOLENE RESISTANCE PROTEIN NORA"/>
    <property type="match status" value="1"/>
</dbReference>
<name>A0A2J6X8N0_9BACT</name>
<dbReference type="InterPro" id="IPR011701">
    <property type="entry name" value="MFS"/>
</dbReference>
<feature type="transmembrane region" description="Helical" evidence="4">
    <location>
        <begin position="265"/>
        <end position="283"/>
    </location>
</feature>
<gene>
    <name evidence="5" type="ORF">C0175_01475</name>
</gene>
<dbReference type="GO" id="GO:0022857">
    <property type="term" value="F:transmembrane transporter activity"/>
    <property type="evidence" value="ECO:0007669"/>
    <property type="project" value="InterPro"/>
</dbReference>
<dbReference type="InterPro" id="IPR036259">
    <property type="entry name" value="MFS_trans_sf"/>
</dbReference>
<sequence>MEKGNSKDLRKLGLSINLISVTEWLIIVVAFLGRYMLQFYQTAIGYTAGFFGLNATEVGIAFALFGVAFGLAAFIVHKISPSKFRSLVAISLLILGLTMPLYLVIHGAIEIYALMTLDGLITGIYMDALMTMGGMASKDQKQRQIDQAAFSFWVSTALIIAPFTTGILLSVLNIKYMFAIFAIMAFVAIPVLLFLHGKHSLQYVGHRSEAEEGTHPTALNFLFHNKNKSFNASLIAALGNKIPYFIVLSFGVLYGKILGFTPQQIFYLIAVMFAFNVGARLFVMLKSPISNKLRYMEIAMIFAAGAAIILPLSVIWHPLFYLVFPLAGIPEGILWPIGLQLANTTFKSHEIGSSTAFFSSGMMIMAALMPILGWIISTVGYEFSFLIFGAITVAFLIWLLSYVKSNEFELTQHAELSEKR</sequence>